<dbReference type="HAMAP" id="MF_00963">
    <property type="entry name" value="Sigma70_RpoD_SigA"/>
    <property type="match status" value="1"/>
</dbReference>
<organism evidence="10 11">
    <name type="scientific">Butyrivibrio hungatei</name>
    <dbReference type="NCBI Taxonomy" id="185008"/>
    <lineage>
        <taxon>Bacteria</taxon>
        <taxon>Bacillati</taxon>
        <taxon>Bacillota</taxon>
        <taxon>Clostridia</taxon>
        <taxon>Lachnospirales</taxon>
        <taxon>Lachnospiraceae</taxon>
        <taxon>Butyrivibrio</taxon>
    </lineage>
</organism>
<keyword evidence="3 6" id="KW-0731">Sigma factor</keyword>
<feature type="compositionally biased region" description="Basic and acidic residues" evidence="7">
    <location>
        <begin position="1"/>
        <end position="94"/>
    </location>
</feature>
<dbReference type="Pfam" id="PF03979">
    <property type="entry name" value="Sigma70_r1_1"/>
    <property type="match status" value="1"/>
</dbReference>
<dbReference type="Gene3D" id="1.10.10.10">
    <property type="entry name" value="Winged helix-like DNA-binding domain superfamily/Winged helix DNA-binding domain"/>
    <property type="match status" value="2"/>
</dbReference>
<dbReference type="FunFam" id="1.10.601.10:FF:000001">
    <property type="entry name" value="RNA polymerase sigma factor SigA"/>
    <property type="match status" value="1"/>
</dbReference>
<dbReference type="EMBL" id="FMUR01000003">
    <property type="protein sequence ID" value="SCX77343.1"/>
    <property type="molecule type" value="Genomic_DNA"/>
</dbReference>
<dbReference type="STRING" id="185008.bhn_I0806"/>
<dbReference type="PROSITE" id="PS00716">
    <property type="entry name" value="SIGMA70_2"/>
    <property type="match status" value="1"/>
</dbReference>
<evidence type="ECO:0000256" key="3">
    <source>
        <dbReference type="ARBA" id="ARBA00023082"/>
    </source>
</evidence>
<evidence type="ECO:0000256" key="5">
    <source>
        <dbReference type="ARBA" id="ARBA00023163"/>
    </source>
</evidence>
<dbReference type="Pfam" id="PF04539">
    <property type="entry name" value="Sigma70_r3"/>
    <property type="match status" value="1"/>
</dbReference>
<dbReference type="GO" id="GO:0016987">
    <property type="term" value="F:sigma factor activity"/>
    <property type="evidence" value="ECO:0007669"/>
    <property type="project" value="UniProtKB-UniRule"/>
</dbReference>
<dbReference type="PRINTS" id="PR00046">
    <property type="entry name" value="SIGMA70FCT"/>
</dbReference>
<dbReference type="InterPro" id="IPR000943">
    <property type="entry name" value="RNA_pol_sigma70"/>
</dbReference>
<comment type="subunit">
    <text evidence="6">Interacts transiently with the RNA polymerase catalytic core.</text>
</comment>
<comment type="similarity">
    <text evidence="6">Belongs to the sigma-70 factor family. RpoD/SigA subfamily.</text>
</comment>
<evidence type="ECO:0000256" key="1">
    <source>
        <dbReference type="ARBA" id="ARBA00022490"/>
    </source>
</evidence>
<proteinExistence type="inferred from homology"/>
<comment type="function">
    <text evidence="6">Sigma factors are initiation factors that promote the attachment of RNA polymerase to specific initiation sites and are then released. This sigma factor is the primary sigma factor during exponential growth.</text>
</comment>
<evidence type="ECO:0000256" key="7">
    <source>
        <dbReference type="SAM" id="MobiDB-lite"/>
    </source>
</evidence>
<evidence type="ECO:0000256" key="6">
    <source>
        <dbReference type="HAMAP-Rule" id="MF_00963"/>
    </source>
</evidence>
<dbReference type="GO" id="GO:0006352">
    <property type="term" value="P:DNA-templated transcription initiation"/>
    <property type="evidence" value="ECO:0007669"/>
    <property type="project" value="UniProtKB-UniRule"/>
</dbReference>
<dbReference type="CDD" id="cd06171">
    <property type="entry name" value="Sigma70_r4"/>
    <property type="match status" value="1"/>
</dbReference>
<dbReference type="SUPFAM" id="SSF88946">
    <property type="entry name" value="Sigma2 domain of RNA polymerase sigma factors"/>
    <property type="match status" value="1"/>
</dbReference>
<evidence type="ECO:0000256" key="4">
    <source>
        <dbReference type="ARBA" id="ARBA00023125"/>
    </source>
</evidence>
<dbReference type="Proteomes" id="UP000183047">
    <property type="component" value="Unassembled WGS sequence"/>
</dbReference>
<name>A0A1G5AHK1_9FIRM</name>
<dbReference type="Gene3D" id="1.10.220.120">
    <property type="entry name" value="Sigma-70 factor, region 1.1"/>
    <property type="match status" value="1"/>
</dbReference>
<dbReference type="InterPro" id="IPR042189">
    <property type="entry name" value="RNA_pol_sigma_70_r1_1_sf"/>
</dbReference>
<feature type="region of interest" description="Disordered" evidence="7">
    <location>
        <begin position="1"/>
        <end position="165"/>
    </location>
</feature>
<dbReference type="Pfam" id="PF04545">
    <property type="entry name" value="Sigma70_r4"/>
    <property type="match status" value="1"/>
</dbReference>
<feature type="domain" description="RNA polymerase sigma-70" evidence="8">
    <location>
        <begin position="360"/>
        <end position="373"/>
    </location>
</feature>
<dbReference type="InterPro" id="IPR028630">
    <property type="entry name" value="Sigma70_RpoD"/>
</dbReference>
<reference evidence="11" key="1">
    <citation type="submission" date="2016-10" db="EMBL/GenBank/DDBJ databases">
        <authorList>
            <person name="Varghese N."/>
            <person name="Submissions S."/>
        </authorList>
    </citation>
    <scope>NUCLEOTIDE SEQUENCE [LARGE SCALE GENOMIC DNA]</scope>
    <source>
        <strain evidence="11">XBD2006</strain>
    </source>
</reference>
<dbReference type="InterPro" id="IPR013324">
    <property type="entry name" value="RNA_pol_sigma_r3/r4-like"/>
</dbReference>
<dbReference type="AlphaFoldDB" id="A0A1G5AHK1"/>
<evidence type="ECO:0000313" key="10">
    <source>
        <dbReference type="EMBL" id="SCX77343.1"/>
    </source>
</evidence>
<evidence type="ECO:0000259" key="8">
    <source>
        <dbReference type="PROSITE" id="PS00715"/>
    </source>
</evidence>
<feature type="DNA-binding region" description="H-T-H motif" evidence="6">
    <location>
        <begin position="530"/>
        <end position="549"/>
    </location>
</feature>
<comment type="subcellular location">
    <subcellularLocation>
        <location evidence="6">Cytoplasm</location>
    </subcellularLocation>
</comment>
<dbReference type="PANTHER" id="PTHR30603:SF60">
    <property type="entry name" value="RNA POLYMERASE SIGMA FACTOR RPOD"/>
    <property type="match status" value="1"/>
</dbReference>
<dbReference type="GO" id="GO:0003677">
    <property type="term" value="F:DNA binding"/>
    <property type="evidence" value="ECO:0007669"/>
    <property type="project" value="UniProtKB-UniRule"/>
</dbReference>
<feature type="compositionally biased region" description="Low complexity" evidence="7">
    <location>
        <begin position="96"/>
        <end position="108"/>
    </location>
</feature>
<feature type="region of interest" description="Sigma-70 factor domain-4" evidence="6">
    <location>
        <begin position="504"/>
        <end position="557"/>
    </location>
</feature>
<keyword evidence="1 6" id="KW-0963">Cytoplasm</keyword>
<dbReference type="InterPro" id="IPR036388">
    <property type="entry name" value="WH-like_DNA-bd_sf"/>
</dbReference>
<dbReference type="InterPro" id="IPR007627">
    <property type="entry name" value="RNA_pol_sigma70_r2"/>
</dbReference>
<evidence type="ECO:0000256" key="2">
    <source>
        <dbReference type="ARBA" id="ARBA00023015"/>
    </source>
</evidence>
<evidence type="ECO:0000313" key="11">
    <source>
        <dbReference type="Proteomes" id="UP000183047"/>
    </source>
</evidence>
<keyword evidence="5 6" id="KW-0804">Transcription</keyword>
<dbReference type="PANTHER" id="PTHR30603">
    <property type="entry name" value="RNA POLYMERASE SIGMA FACTOR RPO"/>
    <property type="match status" value="1"/>
</dbReference>
<dbReference type="InterPro" id="IPR007624">
    <property type="entry name" value="RNA_pol_sigma70_r3"/>
</dbReference>
<gene>
    <name evidence="6" type="primary">sigA</name>
    <name evidence="10" type="ORF">SAMN02910451_00252</name>
</gene>
<feature type="compositionally biased region" description="Basic and acidic residues" evidence="7">
    <location>
        <begin position="110"/>
        <end position="165"/>
    </location>
</feature>
<protein>
    <recommendedName>
        <fullName evidence="6">RNA polymerase sigma factor SigA</fullName>
    </recommendedName>
</protein>
<accession>A0A1G5AHK1</accession>
<dbReference type="InterPro" id="IPR007630">
    <property type="entry name" value="RNA_pol_sigma70_r4"/>
</dbReference>
<feature type="region of interest" description="Sigma-70 factor domain-3" evidence="6">
    <location>
        <begin position="415"/>
        <end position="491"/>
    </location>
</feature>
<keyword evidence="4 6" id="KW-0238">DNA-binding</keyword>
<dbReference type="InterPro" id="IPR007127">
    <property type="entry name" value="RNA_pol_sigma_70_r1_1"/>
</dbReference>
<dbReference type="GO" id="GO:0005737">
    <property type="term" value="C:cytoplasm"/>
    <property type="evidence" value="ECO:0007669"/>
    <property type="project" value="UniProtKB-SubCell"/>
</dbReference>
<dbReference type="FunFam" id="1.10.10.10:FF:000004">
    <property type="entry name" value="RNA polymerase sigma factor SigA"/>
    <property type="match status" value="1"/>
</dbReference>
<dbReference type="NCBIfam" id="TIGR02393">
    <property type="entry name" value="RpoD_Cterm"/>
    <property type="match status" value="1"/>
</dbReference>
<dbReference type="PROSITE" id="PS00715">
    <property type="entry name" value="SIGMA70_1"/>
    <property type="match status" value="1"/>
</dbReference>
<dbReference type="InterPro" id="IPR009042">
    <property type="entry name" value="RNA_pol_sigma70_r1_2"/>
</dbReference>
<feature type="short sequence motif" description="Interaction with polymerase core subunit RpoC" evidence="6">
    <location>
        <begin position="360"/>
        <end position="363"/>
    </location>
</feature>
<sequence length="569" mass="64410">MAKKITDTTEKETKKTPAKKVAEKLTDKKKSDKKDSNKKESAKKETAKKEVSKKAASEKEASKKETVKKTTAKKETAKKEISKKETEKKEEKKVTKTSTTTKKLSAKAPAKKEETSAKKVAVQKEEAETEKVTKKASAKDTATKETKTTKKTAKKAEEKSGKPEVLDDATRELFTQKIKEILALAKKKKNVLEYSEINDFFAELSLNEDQMDNVLEVLENSGIDVLKVSESDDDDIPDDDDMMLSEEDEVDMENIDLSVPDGISIEDPVRMYLKEIGKVPLLTADQEINLAKEMEAGLEAEKELAESKESGTKLSKSKLDEIEMAIYKGNEAKKRLAEANLRLVVSIAKRYVGRGMLFLDLIQEGNLGLIKAVEKFDFRKGFKFSTYATWWIRQAITRAIADQARTIRIPVHMVETINKLIRVSRQLLQELGREPIPEEVAKEMNMPVERVREILKISQEPVSLETPIGEEEDSHLGDFIQDDNVPVPADAAAFTLLKEQLVEVLGTLTEREQKVLRLRFGLDDGRARTLEEVGKEFNVTRERIRQIEAKALRKLRHPSRSRKLKDYLD</sequence>
<dbReference type="Pfam" id="PF04542">
    <property type="entry name" value="Sigma70_r2"/>
    <property type="match status" value="1"/>
</dbReference>
<dbReference type="SUPFAM" id="SSF88659">
    <property type="entry name" value="Sigma3 and sigma4 domains of RNA polymerase sigma factors"/>
    <property type="match status" value="2"/>
</dbReference>
<feature type="domain" description="RNA polymerase sigma-70" evidence="9">
    <location>
        <begin position="529"/>
        <end position="555"/>
    </location>
</feature>
<evidence type="ECO:0000259" key="9">
    <source>
        <dbReference type="PROSITE" id="PS00716"/>
    </source>
</evidence>
<dbReference type="Gene3D" id="1.20.120.1810">
    <property type="match status" value="1"/>
</dbReference>
<dbReference type="InterPro" id="IPR012760">
    <property type="entry name" value="RNA_pol_sigma_RpoD_C"/>
</dbReference>
<dbReference type="InterPro" id="IPR050239">
    <property type="entry name" value="Sigma-70_RNA_pol_init_factors"/>
</dbReference>
<dbReference type="InterPro" id="IPR014284">
    <property type="entry name" value="RNA_pol_sigma-70_dom"/>
</dbReference>
<dbReference type="Pfam" id="PF00140">
    <property type="entry name" value="Sigma70_r1_2"/>
    <property type="match status" value="1"/>
</dbReference>
<keyword evidence="11" id="KW-1185">Reference proteome</keyword>
<dbReference type="FunFam" id="1.10.10.10:FF:000002">
    <property type="entry name" value="RNA polymerase sigma factor SigA"/>
    <property type="match status" value="1"/>
</dbReference>
<dbReference type="NCBIfam" id="TIGR02937">
    <property type="entry name" value="sigma70-ECF"/>
    <property type="match status" value="1"/>
</dbReference>
<feature type="region of interest" description="Sigma-70 factor domain-2" evidence="6">
    <location>
        <begin position="336"/>
        <end position="406"/>
    </location>
</feature>
<keyword evidence="2 6" id="KW-0805">Transcription regulation</keyword>
<dbReference type="InterPro" id="IPR013325">
    <property type="entry name" value="RNA_pol_sigma_r2"/>
</dbReference>